<dbReference type="Pfam" id="PF17904">
    <property type="entry name" value="KH_9"/>
    <property type="match status" value="1"/>
</dbReference>
<dbReference type="GO" id="GO:0043005">
    <property type="term" value="C:neuron projection"/>
    <property type="evidence" value="ECO:0000318"/>
    <property type="project" value="GO_Central"/>
</dbReference>
<dbReference type="Pfam" id="PF00013">
    <property type="entry name" value="KH_1"/>
    <property type="match status" value="2"/>
</dbReference>
<evidence type="ECO:0000256" key="1">
    <source>
        <dbReference type="ARBA" id="ARBA00004210"/>
    </source>
</evidence>
<keyword evidence="12" id="KW-0966">Cell projection</keyword>
<dbReference type="Gene3D" id="2.30.30.140">
    <property type="match status" value="2"/>
</dbReference>
<dbReference type="EMBL" id="KB096023">
    <property type="protein sequence ID" value="ESO08811.1"/>
    <property type="molecule type" value="Genomic_DNA"/>
</dbReference>
<evidence type="ECO:0000256" key="12">
    <source>
        <dbReference type="ARBA" id="ARBA00023273"/>
    </source>
</evidence>
<dbReference type="EMBL" id="AMQM01003071">
    <property type="status" value="NOT_ANNOTATED_CDS"/>
    <property type="molecule type" value="Genomic_DNA"/>
</dbReference>
<evidence type="ECO:0000256" key="2">
    <source>
        <dbReference type="ARBA" id="ARBA00004484"/>
    </source>
</evidence>
<dbReference type="InterPro" id="IPR040472">
    <property type="entry name" value="FMRP_KH0"/>
</dbReference>
<evidence type="ECO:0000313" key="20">
    <source>
        <dbReference type="Proteomes" id="UP000015101"/>
    </source>
</evidence>
<dbReference type="GO" id="GO:0051028">
    <property type="term" value="P:mRNA transport"/>
    <property type="evidence" value="ECO:0000318"/>
    <property type="project" value="GO_Central"/>
</dbReference>
<feature type="compositionally biased region" description="Gly residues" evidence="16">
    <location>
        <begin position="427"/>
        <end position="439"/>
    </location>
</feature>
<keyword evidence="20" id="KW-1185">Reference proteome</keyword>
<keyword evidence="10" id="KW-0524">Neurogenesis</keyword>
<dbReference type="EnsemblMetazoa" id="HelroT97753">
    <property type="protein sequence ID" value="HelroP97753"/>
    <property type="gene ID" value="HelroG97753"/>
</dbReference>
<dbReference type="Pfam" id="PF18336">
    <property type="entry name" value="Tudor_FRX1"/>
    <property type="match status" value="1"/>
</dbReference>
<reference evidence="19" key="3">
    <citation type="submission" date="2015-06" db="UniProtKB">
        <authorList>
            <consortium name="EnsemblMetazoa"/>
        </authorList>
    </citation>
    <scope>IDENTIFICATION</scope>
</reference>
<dbReference type="SUPFAM" id="SSF54791">
    <property type="entry name" value="Eukaryotic type KH-domain (KH-domain type I)"/>
    <property type="match status" value="2"/>
</dbReference>
<dbReference type="PANTHER" id="PTHR10603:SF7">
    <property type="entry name" value="FRAGILE X MESSENGER RIBONUCLEOPROTEIN 1 HOMOLOG"/>
    <property type="match status" value="1"/>
</dbReference>
<dbReference type="GO" id="GO:0010494">
    <property type="term" value="C:cytoplasmic stress granule"/>
    <property type="evidence" value="ECO:0000318"/>
    <property type="project" value="GO_Central"/>
</dbReference>
<dbReference type="CDD" id="cd20403">
    <property type="entry name" value="Tudor_Agenet_FMRP-like_rpt2"/>
    <property type="match status" value="1"/>
</dbReference>
<evidence type="ECO:0000313" key="18">
    <source>
        <dbReference type="EMBL" id="ESO08811.1"/>
    </source>
</evidence>
<feature type="compositionally biased region" description="Basic and acidic residues" evidence="16">
    <location>
        <begin position="472"/>
        <end position="481"/>
    </location>
</feature>
<dbReference type="RefSeq" id="XP_009012833.1">
    <property type="nucleotide sequence ID" value="XM_009014585.1"/>
</dbReference>
<dbReference type="KEGG" id="hro:HELRODRAFT_97753"/>
<evidence type="ECO:0000256" key="7">
    <source>
        <dbReference type="ARBA" id="ARBA00022737"/>
    </source>
</evidence>
<dbReference type="FunFam" id="2.30.30.140:FF:000103">
    <property type="entry name" value="Fmr1, isoform J"/>
    <property type="match status" value="1"/>
</dbReference>
<evidence type="ECO:0000256" key="3">
    <source>
        <dbReference type="ARBA" id="ARBA00004487"/>
    </source>
</evidence>
<dbReference type="GO" id="GO:0003730">
    <property type="term" value="F:mRNA 3'-UTR binding"/>
    <property type="evidence" value="ECO:0000318"/>
    <property type="project" value="GO_Central"/>
</dbReference>
<dbReference type="InterPro" id="IPR036612">
    <property type="entry name" value="KH_dom_type_1_sf"/>
</dbReference>
<evidence type="ECO:0000256" key="8">
    <source>
        <dbReference type="ARBA" id="ARBA00022845"/>
    </source>
</evidence>
<dbReference type="GO" id="GO:0045727">
    <property type="term" value="P:positive regulation of translation"/>
    <property type="evidence" value="ECO:0000318"/>
    <property type="project" value="GO_Central"/>
</dbReference>
<evidence type="ECO:0000256" key="14">
    <source>
        <dbReference type="ARBA" id="ARBA00034103"/>
    </source>
</evidence>
<reference evidence="20" key="1">
    <citation type="submission" date="2012-12" db="EMBL/GenBank/DDBJ databases">
        <authorList>
            <person name="Hellsten U."/>
            <person name="Grimwood J."/>
            <person name="Chapman J.A."/>
            <person name="Shapiro H."/>
            <person name="Aerts A."/>
            <person name="Otillar R.P."/>
            <person name="Terry A.Y."/>
            <person name="Boore J.L."/>
            <person name="Simakov O."/>
            <person name="Marletaz F."/>
            <person name="Cho S.-J."/>
            <person name="Edsinger-Gonzales E."/>
            <person name="Havlak P."/>
            <person name="Kuo D.-H."/>
            <person name="Larsson T."/>
            <person name="Lv J."/>
            <person name="Arendt D."/>
            <person name="Savage R."/>
            <person name="Osoegawa K."/>
            <person name="de Jong P."/>
            <person name="Lindberg D.R."/>
            <person name="Seaver E.C."/>
            <person name="Weisblat D.A."/>
            <person name="Putnam N.H."/>
            <person name="Grigoriev I.V."/>
            <person name="Rokhsar D.S."/>
        </authorList>
    </citation>
    <scope>NUCLEOTIDE SEQUENCE</scope>
</reference>
<protein>
    <recommendedName>
        <fullName evidence="17">K Homology domain-containing protein</fullName>
    </recommendedName>
</protein>
<dbReference type="AlphaFoldDB" id="T1G9I8"/>
<dbReference type="FunFam" id="3.30.1370.10:FF:000054">
    <property type="entry name" value="Fragile X mental retardation protein 1"/>
    <property type="match status" value="1"/>
</dbReference>
<dbReference type="CDD" id="cd22427">
    <property type="entry name" value="KH_I_FMR1_FXR_rpt3"/>
    <property type="match status" value="1"/>
</dbReference>
<keyword evidence="8" id="KW-0810">Translation regulation</keyword>
<dbReference type="STRING" id="6412.T1G9I8"/>
<keyword evidence="11" id="KW-0770">Synapse</keyword>
<keyword evidence="9 15" id="KW-0694">RNA-binding</keyword>
<evidence type="ECO:0000259" key="17">
    <source>
        <dbReference type="SMART" id="SM00322"/>
    </source>
</evidence>
<evidence type="ECO:0000256" key="4">
    <source>
        <dbReference type="ARBA" id="ARBA00006633"/>
    </source>
</evidence>
<sequence length="554" mass="61460">MDDLSVEIRRNAGIYLKGKVVDVLAESLLVELENGSHTQKEFPFSDVRFPPKLDSMKSDYSVGETVEILTTIDAEDSAEGWIESKVHLVKGEFVVATFECNGRSCQDIFPSDKVRRPNKNTSITSQSIHKHVIQVPSDLSSLCQDMNNHREFKQKIGASCVQYNKKSNSLIVLSSDESIIKKAILLSDMHVKSLKQKFALVQMMKDASNKLEQSVRLYHNHPTANFHDDFVVQKDLMGLAIGSHGANIQQAKQLPGIKGIELDEETCKFTVYGDTAQAVSAARSMLEFKKETVDLPRNLISRVIGRNGHHIQEIVDKSGVLRVKIKSEDNVDAQHDINSDESVPFVFIGTADSINNAKLLLDYHVIHLKEVEQLTQQKRQLDMELRNLNIGSRDNTYPPRYPRFNPRESESDREDFRGGPMMRSRGGRGGGGPPGGGRWPGNRPSLQDNNFNDGPRFDGPPPQHRGPPFSDQRYHGDDGRGGLRGGGSFRGKYNPKANLGGGPNSNKPPQFRPNNYPMNDAKRGGAGEGGDMAYKDCSPQKMAGVNGEQLINGQ</sequence>
<keyword evidence="6" id="KW-0678">Repressor</keyword>
<comment type="subcellular location">
    <subcellularLocation>
        <location evidence="3">Cell projection</location>
        <location evidence="3">Neuron projection</location>
    </subcellularLocation>
    <subcellularLocation>
        <location evidence="1">Cytoplasm</location>
        <location evidence="1">Stress granule</location>
    </subcellularLocation>
    <subcellularLocation>
        <location evidence="2">Perikaryon</location>
    </subcellularLocation>
    <subcellularLocation>
        <location evidence="14">Synapse</location>
    </subcellularLocation>
</comment>
<evidence type="ECO:0000256" key="6">
    <source>
        <dbReference type="ARBA" id="ARBA00022491"/>
    </source>
</evidence>
<dbReference type="PANTHER" id="PTHR10603">
    <property type="entry name" value="FRAGILE X MENTAL RETARDATION SYNDROME-RELATED PROTEIN"/>
    <property type="match status" value="1"/>
</dbReference>
<dbReference type="GO" id="GO:0099577">
    <property type="term" value="P:regulation of translation at presynapse, modulating synaptic transmission"/>
    <property type="evidence" value="ECO:0000318"/>
    <property type="project" value="GO_Central"/>
</dbReference>
<dbReference type="GO" id="GO:0043204">
    <property type="term" value="C:perikaryon"/>
    <property type="evidence" value="ECO:0007669"/>
    <property type="project" value="UniProtKB-SubCell"/>
</dbReference>
<dbReference type="OMA" id="CYNERIG"/>
<dbReference type="CDD" id="cd20402">
    <property type="entry name" value="Tudor_Agenet_FMRP-like_rpt1"/>
    <property type="match status" value="1"/>
</dbReference>
<dbReference type="GO" id="GO:0048170">
    <property type="term" value="P:positive regulation of long-term neuronal synaptic plasticity"/>
    <property type="evidence" value="ECO:0000318"/>
    <property type="project" value="GO_Central"/>
</dbReference>
<comment type="similarity">
    <text evidence="4">Belongs to the FMR1 family.</text>
</comment>
<dbReference type="OrthoDB" id="424249at2759"/>
<dbReference type="InterPro" id="IPR004088">
    <property type="entry name" value="KH_dom_type_1"/>
</dbReference>
<name>T1G9I8_HELRO</name>
<dbReference type="GO" id="GO:0045182">
    <property type="term" value="F:translation regulator activity"/>
    <property type="evidence" value="ECO:0000318"/>
    <property type="project" value="GO_Central"/>
</dbReference>
<evidence type="ECO:0000256" key="9">
    <source>
        <dbReference type="ARBA" id="ARBA00022884"/>
    </source>
</evidence>
<dbReference type="EMBL" id="AMQM01003070">
    <property type="status" value="NOT_ANNOTATED_CDS"/>
    <property type="molecule type" value="Genomic_DNA"/>
</dbReference>
<reference evidence="18 20" key="2">
    <citation type="journal article" date="2013" name="Nature">
        <title>Insights into bilaterian evolution from three spiralian genomes.</title>
        <authorList>
            <person name="Simakov O."/>
            <person name="Marletaz F."/>
            <person name="Cho S.J."/>
            <person name="Edsinger-Gonzales E."/>
            <person name="Havlak P."/>
            <person name="Hellsten U."/>
            <person name="Kuo D.H."/>
            <person name="Larsson T."/>
            <person name="Lv J."/>
            <person name="Arendt D."/>
            <person name="Savage R."/>
            <person name="Osoegawa K."/>
            <person name="de Jong P."/>
            <person name="Grimwood J."/>
            <person name="Chapman J.A."/>
            <person name="Shapiro H."/>
            <person name="Aerts A."/>
            <person name="Otillar R.P."/>
            <person name="Terry A.Y."/>
            <person name="Boore J.L."/>
            <person name="Grigoriev I.V."/>
            <person name="Lindberg D.R."/>
            <person name="Seaver E.C."/>
            <person name="Weisblat D.A."/>
            <person name="Putnam N.H."/>
            <person name="Rokhsar D.S."/>
        </authorList>
    </citation>
    <scope>NUCLEOTIDE SEQUENCE</scope>
</reference>
<dbReference type="GO" id="GO:0005634">
    <property type="term" value="C:nucleus"/>
    <property type="evidence" value="ECO:0000318"/>
    <property type="project" value="GO_Central"/>
</dbReference>
<evidence type="ECO:0000256" key="5">
    <source>
        <dbReference type="ARBA" id="ARBA00022490"/>
    </source>
</evidence>
<feature type="region of interest" description="Disordered" evidence="16">
    <location>
        <begin position="390"/>
        <end position="554"/>
    </location>
</feature>
<feature type="compositionally biased region" description="Polar residues" evidence="16">
    <location>
        <begin position="504"/>
        <end position="517"/>
    </location>
</feature>
<dbReference type="PROSITE" id="PS50084">
    <property type="entry name" value="KH_TYPE_1"/>
    <property type="match status" value="2"/>
</dbReference>
<feature type="domain" description="K Homology" evidence="17">
    <location>
        <begin position="224"/>
        <end position="291"/>
    </location>
</feature>
<keyword evidence="5" id="KW-0963">Cytoplasm</keyword>
<feature type="domain" description="K Homology" evidence="17">
    <location>
        <begin position="292"/>
        <end position="366"/>
    </location>
</feature>
<dbReference type="InterPro" id="IPR041560">
    <property type="entry name" value="Tudor_FRM1"/>
</dbReference>
<dbReference type="HOGENOM" id="CLU_020699_2_1_1"/>
<evidence type="ECO:0000313" key="19">
    <source>
        <dbReference type="EnsemblMetazoa" id="HelroP97753"/>
    </source>
</evidence>
<evidence type="ECO:0000256" key="11">
    <source>
        <dbReference type="ARBA" id="ARBA00023018"/>
    </source>
</evidence>
<organism evidence="19 20">
    <name type="scientific">Helobdella robusta</name>
    <name type="common">Californian leech</name>
    <dbReference type="NCBI Taxonomy" id="6412"/>
    <lineage>
        <taxon>Eukaryota</taxon>
        <taxon>Metazoa</taxon>
        <taxon>Spiralia</taxon>
        <taxon>Lophotrochozoa</taxon>
        <taxon>Annelida</taxon>
        <taxon>Clitellata</taxon>
        <taxon>Hirudinea</taxon>
        <taxon>Rhynchobdellida</taxon>
        <taxon>Glossiphoniidae</taxon>
        <taxon>Helobdella</taxon>
    </lineage>
</organism>
<dbReference type="CDD" id="cd22426">
    <property type="entry name" value="KH_I_FMR1_FXR_rpt2"/>
    <property type="match status" value="1"/>
</dbReference>
<dbReference type="GO" id="GO:0043488">
    <property type="term" value="P:regulation of mRNA stability"/>
    <property type="evidence" value="ECO:0000318"/>
    <property type="project" value="GO_Central"/>
</dbReference>
<dbReference type="Proteomes" id="UP000015101">
    <property type="component" value="Unassembled WGS sequence"/>
</dbReference>
<evidence type="ECO:0000256" key="13">
    <source>
        <dbReference type="ARBA" id="ARBA00023274"/>
    </source>
</evidence>
<dbReference type="SMART" id="SM00322">
    <property type="entry name" value="KH"/>
    <property type="match status" value="2"/>
</dbReference>
<dbReference type="InterPro" id="IPR004087">
    <property type="entry name" value="KH_dom"/>
</dbReference>
<dbReference type="GO" id="GO:0007399">
    <property type="term" value="P:nervous system development"/>
    <property type="evidence" value="ECO:0007669"/>
    <property type="project" value="UniProtKB-KW"/>
</dbReference>
<keyword evidence="13" id="KW-0687">Ribonucleoprotein</keyword>
<dbReference type="GO" id="GO:0048513">
    <property type="term" value="P:animal organ development"/>
    <property type="evidence" value="ECO:0000318"/>
    <property type="project" value="GO_Central"/>
</dbReference>
<dbReference type="InterPro" id="IPR040148">
    <property type="entry name" value="FMR1"/>
</dbReference>
<dbReference type="GeneID" id="20217735"/>
<gene>
    <name evidence="19" type="primary">20217735</name>
    <name evidence="18" type="ORF">HELRODRAFT_97753</name>
</gene>
<dbReference type="FunFam" id="3.30.1370.10:FF:000004">
    <property type="entry name" value="Fragile X mental retardation 1, isoform CRA_e"/>
    <property type="match status" value="1"/>
</dbReference>
<keyword evidence="7" id="KW-0677">Repeat</keyword>
<evidence type="ECO:0000256" key="10">
    <source>
        <dbReference type="ARBA" id="ARBA00022902"/>
    </source>
</evidence>
<dbReference type="GO" id="GO:1990904">
    <property type="term" value="C:ribonucleoprotein complex"/>
    <property type="evidence" value="ECO:0007669"/>
    <property type="project" value="UniProtKB-KW"/>
</dbReference>
<dbReference type="eggNOG" id="ENOG502QPKJ">
    <property type="taxonomic scope" value="Eukaryota"/>
</dbReference>
<dbReference type="CTD" id="20217735"/>
<feature type="compositionally biased region" description="Basic and acidic residues" evidence="16">
    <location>
        <begin position="405"/>
        <end position="417"/>
    </location>
</feature>
<dbReference type="InParanoid" id="T1G9I8"/>
<accession>T1G9I8</accession>
<evidence type="ECO:0000256" key="15">
    <source>
        <dbReference type="PROSITE-ProRule" id="PRU00117"/>
    </source>
</evidence>
<dbReference type="GO" id="GO:0098793">
    <property type="term" value="C:presynapse"/>
    <property type="evidence" value="ECO:0007669"/>
    <property type="project" value="GOC"/>
</dbReference>
<dbReference type="CDD" id="cd22425">
    <property type="entry name" value="KH_I_FMR1_FXR_rpt1"/>
    <property type="match status" value="1"/>
</dbReference>
<evidence type="ECO:0000256" key="16">
    <source>
        <dbReference type="SAM" id="MobiDB-lite"/>
    </source>
</evidence>
<dbReference type="Gene3D" id="3.30.1370.10">
    <property type="entry name" value="K Homology domain, type 1"/>
    <property type="match status" value="2"/>
</dbReference>
<proteinExistence type="inferred from homology"/>